<comment type="similarity">
    <text evidence="7">Belongs to the protein kinase superfamily.</text>
</comment>
<name>A0A8S1Q2Q1_PARPR</name>
<feature type="binding site" evidence="6">
    <location>
        <position position="97"/>
    </location>
    <ligand>
        <name>ATP</name>
        <dbReference type="ChEBI" id="CHEBI:30616"/>
    </ligand>
</feature>
<dbReference type="InterPro" id="IPR050538">
    <property type="entry name" value="MAP_kinase_kinase_kinase"/>
</dbReference>
<feature type="domain" description="Protein kinase" evidence="8">
    <location>
        <begin position="68"/>
        <end position="331"/>
    </location>
</feature>
<evidence type="ECO:0000256" key="5">
    <source>
        <dbReference type="ARBA" id="ARBA00022840"/>
    </source>
</evidence>
<proteinExistence type="inferred from homology"/>
<evidence type="ECO:0000313" key="10">
    <source>
        <dbReference type="Proteomes" id="UP000688137"/>
    </source>
</evidence>
<dbReference type="PROSITE" id="PS00107">
    <property type="entry name" value="PROTEIN_KINASE_ATP"/>
    <property type="match status" value="1"/>
</dbReference>
<dbReference type="PANTHER" id="PTHR48016:SF56">
    <property type="entry name" value="MAPKK KINASE"/>
    <property type="match status" value="1"/>
</dbReference>
<dbReference type="GO" id="GO:0004674">
    <property type="term" value="F:protein serine/threonine kinase activity"/>
    <property type="evidence" value="ECO:0007669"/>
    <property type="project" value="UniProtKB-KW"/>
</dbReference>
<sequence length="355" mass="40624">MGTIVCSKKKNTPPVSILTEPSNLITMSEPQLNIKDNKDEYFDDEELLKYEHSKYKLREVQNKPIKWQSLNHYLGQGSFGSVELGKDLESGQFIAVKQLSISGYNPKQIKAKIDAFELEIKVLSKLEHPNIVKYLGMEQNQTHINLFLEHVSGGSIKSLLERYGHFPENLVQQYTKQILWGIEYLHSHGIIHRDIKGANILVDAKGICKLADFGSCKSLSKEDCNTFTGTPNWMAPEVINGKGYGRFADIWSLGCTLIEMMTGKPPWYDEAKNPFQIMMEIMKGQPPQIPQDLSETAKDFLSHCLQQLFIMKRYDPKKRWNITKLLHHPFVPKGGNKSISIDLSNMFRPFYRQAT</sequence>
<evidence type="ECO:0000259" key="8">
    <source>
        <dbReference type="PROSITE" id="PS50011"/>
    </source>
</evidence>
<dbReference type="AlphaFoldDB" id="A0A8S1Q2Q1"/>
<dbReference type="GO" id="GO:0005524">
    <property type="term" value="F:ATP binding"/>
    <property type="evidence" value="ECO:0007669"/>
    <property type="project" value="UniProtKB-UniRule"/>
</dbReference>
<keyword evidence="5 6" id="KW-0067">ATP-binding</keyword>
<evidence type="ECO:0000256" key="1">
    <source>
        <dbReference type="ARBA" id="ARBA00011245"/>
    </source>
</evidence>
<dbReference type="CDD" id="cd06606">
    <property type="entry name" value="STKc_MAPKKK"/>
    <property type="match status" value="1"/>
</dbReference>
<dbReference type="PANTHER" id="PTHR48016">
    <property type="entry name" value="MAP KINASE KINASE KINASE SSK2-RELATED-RELATED"/>
    <property type="match status" value="1"/>
</dbReference>
<dbReference type="PROSITE" id="PS50011">
    <property type="entry name" value="PROTEIN_KINASE_DOM"/>
    <property type="match status" value="1"/>
</dbReference>
<keyword evidence="3 6" id="KW-0547">Nucleotide-binding</keyword>
<evidence type="ECO:0000256" key="6">
    <source>
        <dbReference type="PROSITE-ProRule" id="PRU10141"/>
    </source>
</evidence>
<dbReference type="InterPro" id="IPR000719">
    <property type="entry name" value="Prot_kinase_dom"/>
</dbReference>
<dbReference type="SMART" id="SM00220">
    <property type="entry name" value="S_TKc"/>
    <property type="match status" value="1"/>
</dbReference>
<evidence type="ECO:0000256" key="3">
    <source>
        <dbReference type="ARBA" id="ARBA00022741"/>
    </source>
</evidence>
<organism evidence="9 10">
    <name type="scientific">Paramecium primaurelia</name>
    <dbReference type="NCBI Taxonomy" id="5886"/>
    <lineage>
        <taxon>Eukaryota</taxon>
        <taxon>Sar</taxon>
        <taxon>Alveolata</taxon>
        <taxon>Ciliophora</taxon>
        <taxon>Intramacronucleata</taxon>
        <taxon>Oligohymenophorea</taxon>
        <taxon>Peniculida</taxon>
        <taxon>Parameciidae</taxon>
        <taxon>Paramecium</taxon>
    </lineage>
</organism>
<evidence type="ECO:0000313" key="9">
    <source>
        <dbReference type="EMBL" id="CAD8109513.1"/>
    </source>
</evidence>
<keyword evidence="2" id="KW-0808">Transferase</keyword>
<dbReference type="InterPro" id="IPR008271">
    <property type="entry name" value="Ser/Thr_kinase_AS"/>
</dbReference>
<reference evidence="9" key="1">
    <citation type="submission" date="2021-01" db="EMBL/GenBank/DDBJ databases">
        <authorList>
            <consortium name="Genoscope - CEA"/>
            <person name="William W."/>
        </authorList>
    </citation>
    <scope>NUCLEOTIDE SEQUENCE</scope>
</reference>
<dbReference type="FunFam" id="1.10.510.10:FF:000571">
    <property type="entry name" value="Maternal embryonic leucine zipper kinase"/>
    <property type="match status" value="1"/>
</dbReference>
<evidence type="ECO:0000256" key="7">
    <source>
        <dbReference type="RuleBase" id="RU000304"/>
    </source>
</evidence>
<evidence type="ECO:0000256" key="4">
    <source>
        <dbReference type="ARBA" id="ARBA00022777"/>
    </source>
</evidence>
<keyword evidence="4" id="KW-0418">Kinase</keyword>
<comment type="subunit">
    <text evidence="1">Monomer.</text>
</comment>
<keyword evidence="10" id="KW-1185">Reference proteome</keyword>
<dbReference type="OMA" id="IEYMAGG"/>
<dbReference type="InterPro" id="IPR017441">
    <property type="entry name" value="Protein_kinase_ATP_BS"/>
</dbReference>
<evidence type="ECO:0000256" key="2">
    <source>
        <dbReference type="ARBA" id="ARBA00022679"/>
    </source>
</evidence>
<dbReference type="PROSITE" id="PS00108">
    <property type="entry name" value="PROTEIN_KINASE_ST"/>
    <property type="match status" value="1"/>
</dbReference>
<protein>
    <recommendedName>
        <fullName evidence="8">Protein kinase domain-containing protein</fullName>
    </recommendedName>
</protein>
<keyword evidence="7" id="KW-0723">Serine/threonine-protein kinase</keyword>
<accession>A0A8S1Q2Q1</accession>
<comment type="caution">
    <text evidence="9">The sequence shown here is derived from an EMBL/GenBank/DDBJ whole genome shotgun (WGS) entry which is preliminary data.</text>
</comment>
<dbReference type="Proteomes" id="UP000688137">
    <property type="component" value="Unassembled WGS sequence"/>
</dbReference>
<dbReference type="Pfam" id="PF00069">
    <property type="entry name" value="Pkinase"/>
    <property type="match status" value="1"/>
</dbReference>
<gene>
    <name evidence="9" type="ORF">PPRIM_AZ9-3.1.T1410015</name>
</gene>
<dbReference type="EMBL" id="CAJJDM010000145">
    <property type="protein sequence ID" value="CAD8109513.1"/>
    <property type="molecule type" value="Genomic_DNA"/>
</dbReference>